<dbReference type="PANTHER" id="PTHR46241:SF1">
    <property type="entry name" value="OUTER DYNEIN ARM-DOCKING COMPLEX SUBUNIT 2"/>
    <property type="match status" value="1"/>
</dbReference>
<organism evidence="2 3">
    <name type="scientific">Kipferlia bialata</name>
    <dbReference type="NCBI Taxonomy" id="797122"/>
    <lineage>
        <taxon>Eukaryota</taxon>
        <taxon>Metamonada</taxon>
        <taxon>Carpediemonas-like organisms</taxon>
        <taxon>Kipferlia</taxon>
    </lineage>
</organism>
<dbReference type="OrthoDB" id="1683831at2759"/>
<dbReference type="Pfam" id="PF00514">
    <property type="entry name" value="Arm"/>
    <property type="match status" value="1"/>
</dbReference>
<evidence type="ECO:0000313" key="3">
    <source>
        <dbReference type="Proteomes" id="UP000265618"/>
    </source>
</evidence>
<dbReference type="SUPFAM" id="SSF48371">
    <property type="entry name" value="ARM repeat"/>
    <property type="match status" value="1"/>
</dbReference>
<evidence type="ECO:0000256" key="1">
    <source>
        <dbReference type="PROSITE-ProRule" id="PRU00259"/>
    </source>
</evidence>
<comment type="caution">
    <text evidence="2">The sequence shown here is derived from an EMBL/GenBank/DDBJ whole genome shotgun (WGS) entry which is preliminary data.</text>
</comment>
<dbReference type="PANTHER" id="PTHR46241">
    <property type="entry name" value="ARMADILLO REPEAT-CONTAINING PROTEIN 4 ARMC4"/>
    <property type="match status" value="1"/>
</dbReference>
<dbReference type="InterPro" id="IPR000225">
    <property type="entry name" value="Armadillo"/>
</dbReference>
<accession>A0A9K3CWF6</accession>
<dbReference type="InterPro" id="IPR016024">
    <property type="entry name" value="ARM-type_fold"/>
</dbReference>
<name>A0A9K3CWF6_9EUKA</name>
<proteinExistence type="predicted"/>
<dbReference type="AlphaFoldDB" id="A0A9K3CWF6"/>
<protein>
    <submittedName>
        <fullName evidence="2">Uncharacterized protein</fullName>
    </submittedName>
</protein>
<dbReference type="PROSITE" id="PS50176">
    <property type="entry name" value="ARM_REPEAT"/>
    <property type="match status" value="1"/>
</dbReference>
<dbReference type="EMBL" id="BDIP01001456">
    <property type="protein sequence ID" value="GIQ84436.1"/>
    <property type="molecule type" value="Genomic_DNA"/>
</dbReference>
<evidence type="ECO:0000313" key="2">
    <source>
        <dbReference type="EMBL" id="GIQ84436.1"/>
    </source>
</evidence>
<keyword evidence="3" id="KW-1185">Reference proteome</keyword>
<dbReference type="SMART" id="SM00185">
    <property type="entry name" value="ARM"/>
    <property type="match status" value="1"/>
</dbReference>
<dbReference type="Proteomes" id="UP000265618">
    <property type="component" value="Unassembled WGS sequence"/>
</dbReference>
<reference evidence="2 3" key="1">
    <citation type="journal article" date="2018" name="PLoS ONE">
        <title>The draft genome of Kipferlia bialata reveals reductive genome evolution in fornicate parasites.</title>
        <authorList>
            <person name="Tanifuji G."/>
            <person name="Takabayashi S."/>
            <person name="Kume K."/>
            <person name="Takagi M."/>
            <person name="Nakayama T."/>
            <person name="Kamikawa R."/>
            <person name="Inagaki Y."/>
            <person name="Hashimoto T."/>
        </authorList>
    </citation>
    <scope>NUCLEOTIDE SEQUENCE [LARGE SCALE GENOMIC DNA]</scope>
    <source>
        <strain evidence="2">NY0173</strain>
    </source>
</reference>
<gene>
    <name evidence="2" type="ORF">KIPB_005925</name>
</gene>
<dbReference type="InterPro" id="IPR011989">
    <property type="entry name" value="ARM-like"/>
</dbReference>
<feature type="repeat" description="ARM" evidence="1">
    <location>
        <begin position="132"/>
        <end position="166"/>
    </location>
</feature>
<dbReference type="Gene3D" id="1.25.10.10">
    <property type="entry name" value="Leucine-rich Repeat Variant"/>
    <property type="match status" value="1"/>
</dbReference>
<sequence length="173" mass="18928">MYLQPRPTTHALYSILTDLFLDSDSDGVNVAIVMLDNKDPELLSNVLELLAVSCRYAPNRHRLRRLNGIQSLLTIAKGLRVGKQKRVEREGQAAPVAFPTDPKQVGVALGVGRALQFASRSHRNRKVMVRCNGIPLLVDLLTHSDRKVLVASAGALDKIAASRNGRLGMDPSL</sequence>